<dbReference type="EMBL" id="LGTC01000001">
    <property type="protein sequence ID" value="KNY30038.1"/>
    <property type="molecule type" value="Genomic_DNA"/>
</dbReference>
<organism evidence="2 3">
    <name type="scientific">Pseudobacteroides cellulosolvens ATCC 35603 = DSM 2933</name>
    <dbReference type="NCBI Taxonomy" id="398512"/>
    <lineage>
        <taxon>Bacteria</taxon>
        <taxon>Bacillati</taxon>
        <taxon>Bacillota</taxon>
        <taxon>Clostridia</taxon>
        <taxon>Eubacteriales</taxon>
        <taxon>Oscillospiraceae</taxon>
        <taxon>Pseudobacteroides</taxon>
    </lineage>
</organism>
<accession>A0A0L6JW25</accession>
<protein>
    <submittedName>
        <fullName evidence="2">Uncharacterized protein</fullName>
    </submittedName>
</protein>
<feature type="transmembrane region" description="Helical" evidence="1">
    <location>
        <begin position="38"/>
        <end position="58"/>
    </location>
</feature>
<dbReference type="RefSeq" id="WP_036944834.1">
    <property type="nucleotide sequence ID" value="NZ_JQKC01000036.1"/>
</dbReference>
<sequence>MGNKSSKNAIYVYITAIIILTVISVLMGIKGLGQEDGIRIRLLFMLIPAISVLMGYLARNIINILLKGQLANAFERMSVMVGWGFAIFLFLFLLPEADKMNTASFGVPFLVLIVTFNSCFYEFIKNNIIFSRVIKALLYFLQGFVLRQMIFVLWENGSWDIGVTISLGDMVLFGHIMLFAAALISILELSDYSIYKKIGEWFSRNTWLKFFVGCALVLYFKDIRVRINESYPELFVYVEWVGIFLILLIIFIGAFSKIRGERAPQFNERFGKHVQEIVYNKSYDGREISMFLDNYVSRGELSGMLTFLVGLAKERMIPDVEISRLIKPLTDFKGMEVPKVCYRGEYNYIMKMNMDERKKIIEVVIWNIKYYGRNNGYVYQNEY</sequence>
<feature type="transmembrane region" description="Helical" evidence="1">
    <location>
        <begin position="170"/>
        <end position="189"/>
    </location>
</feature>
<gene>
    <name evidence="2" type="ORF">Bccel_5315</name>
</gene>
<keyword evidence="1" id="KW-0812">Transmembrane</keyword>
<keyword evidence="1" id="KW-0472">Membrane</keyword>
<proteinExistence type="predicted"/>
<dbReference type="eggNOG" id="ENOG5033PRZ">
    <property type="taxonomic scope" value="Bacteria"/>
</dbReference>
<evidence type="ECO:0000256" key="1">
    <source>
        <dbReference type="SAM" id="Phobius"/>
    </source>
</evidence>
<feature type="transmembrane region" description="Helical" evidence="1">
    <location>
        <begin position="235"/>
        <end position="255"/>
    </location>
</feature>
<dbReference type="Proteomes" id="UP000036923">
    <property type="component" value="Unassembled WGS sequence"/>
</dbReference>
<dbReference type="STRING" id="398512.Bccel_5315"/>
<evidence type="ECO:0000313" key="3">
    <source>
        <dbReference type="Proteomes" id="UP000036923"/>
    </source>
</evidence>
<feature type="transmembrane region" description="Helical" evidence="1">
    <location>
        <begin position="79"/>
        <end position="97"/>
    </location>
</feature>
<evidence type="ECO:0000313" key="2">
    <source>
        <dbReference type="EMBL" id="KNY30038.1"/>
    </source>
</evidence>
<feature type="transmembrane region" description="Helical" evidence="1">
    <location>
        <begin position="12"/>
        <end position="32"/>
    </location>
</feature>
<dbReference type="AlphaFoldDB" id="A0A0L6JW25"/>
<feature type="transmembrane region" description="Helical" evidence="1">
    <location>
        <begin position="103"/>
        <end position="124"/>
    </location>
</feature>
<keyword evidence="3" id="KW-1185">Reference proteome</keyword>
<feature type="transmembrane region" description="Helical" evidence="1">
    <location>
        <begin position="136"/>
        <end position="154"/>
    </location>
</feature>
<reference evidence="3" key="1">
    <citation type="submission" date="2015-07" db="EMBL/GenBank/DDBJ databases">
        <title>Near-Complete Genome Sequence of the Cellulolytic Bacterium Bacteroides (Pseudobacteroides) cellulosolvens ATCC 35603.</title>
        <authorList>
            <person name="Dassa B."/>
            <person name="Utturkar S.M."/>
            <person name="Klingeman D.M."/>
            <person name="Hurt R.A."/>
            <person name="Keller M."/>
            <person name="Xu J."/>
            <person name="Reddy Y.H.K."/>
            <person name="Borovok I."/>
            <person name="Grinberg I.R."/>
            <person name="Lamed R."/>
            <person name="Zhivin O."/>
            <person name="Bayer E.A."/>
            <person name="Brown S.D."/>
        </authorList>
    </citation>
    <scope>NUCLEOTIDE SEQUENCE [LARGE SCALE GENOMIC DNA]</scope>
    <source>
        <strain evidence="3">DSM 2933</strain>
    </source>
</reference>
<keyword evidence="1" id="KW-1133">Transmembrane helix</keyword>
<comment type="caution">
    <text evidence="2">The sequence shown here is derived from an EMBL/GenBank/DDBJ whole genome shotgun (WGS) entry which is preliminary data.</text>
</comment>
<name>A0A0L6JW25_9FIRM</name>